<dbReference type="InterPro" id="IPR051553">
    <property type="entry name" value="Ran_GTPase-activating"/>
</dbReference>
<dbReference type="Proteomes" id="UP000310685">
    <property type="component" value="Unassembled WGS sequence"/>
</dbReference>
<dbReference type="InterPro" id="IPR000408">
    <property type="entry name" value="Reg_chr_condens"/>
</dbReference>
<dbReference type="Gene3D" id="2.130.10.30">
    <property type="entry name" value="Regulator of chromosome condensation 1/beta-lactamase-inhibitor protein II"/>
    <property type="match status" value="2"/>
</dbReference>
<dbReference type="GO" id="GO:0005737">
    <property type="term" value="C:cytoplasm"/>
    <property type="evidence" value="ECO:0007669"/>
    <property type="project" value="TreeGrafter"/>
</dbReference>
<dbReference type="PROSITE" id="PS50181">
    <property type="entry name" value="FBOX"/>
    <property type="match status" value="1"/>
</dbReference>
<name>A0A4T0MHK9_9BASI</name>
<dbReference type="PANTHER" id="PTHR45982">
    <property type="entry name" value="REGULATOR OF CHROMOSOME CONDENSATION"/>
    <property type="match status" value="1"/>
</dbReference>
<evidence type="ECO:0000313" key="5">
    <source>
        <dbReference type="EMBL" id="TIC34715.1"/>
    </source>
</evidence>
<gene>
    <name evidence="5" type="ORF">E3Q10_00150</name>
    <name evidence="4" type="ORF">E3Q22_00149</name>
</gene>
<feature type="region of interest" description="Disordered" evidence="2">
    <location>
        <begin position="873"/>
        <end position="909"/>
    </location>
</feature>
<feature type="region of interest" description="Disordered" evidence="2">
    <location>
        <begin position="659"/>
        <end position="678"/>
    </location>
</feature>
<feature type="compositionally biased region" description="Acidic residues" evidence="2">
    <location>
        <begin position="873"/>
        <end position="896"/>
    </location>
</feature>
<accession>A0A4T0MHK9</accession>
<dbReference type="EMBL" id="SPRO01000001">
    <property type="protein sequence ID" value="TIC34715.1"/>
    <property type="molecule type" value="Genomic_DNA"/>
</dbReference>
<evidence type="ECO:0000256" key="1">
    <source>
        <dbReference type="PROSITE-ProRule" id="PRU00235"/>
    </source>
</evidence>
<protein>
    <recommendedName>
        <fullName evidence="3">F-box domain-containing protein</fullName>
    </recommendedName>
</protein>
<evidence type="ECO:0000313" key="4">
    <source>
        <dbReference type="EMBL" id="TIB82741.1"/>
    </source>
</evidence>
<organism evidence="4 7">
    <name type="scientific">Wallemia mellicola</name>
    <dbReference type="NCBI Taxonomy" id="1708541"/>
    <lineage>
        <taxon>Eukaryota</taxon>
        <taxon>Fungi</taxon>
        <taxon>Dikarya</taxon>
        <taxon>Basidiomycota</taxon>
        <taxon>Wallemiomycotina</taxon>
        <taxon>Wallemiomycetes</taxon>
        <taxon>Wallemiales</taxon>
        <taxon>Wallemiaceae</taxon>
        <taxon>Wallemia</taxon>
    </lineage>
</organism>
<dbReference type="PANTHER" id="PTHR45982:SF1">
    <property type="entry name" value="REGULATOR OF CHROMOSOME CONDENSATION"/>
    <property type="match status" value="1"/>
</dbReference>
<dbReference type="Pfam" id="PF00646">
    <property type="entry name" value="F-box"/>
    <property type="match status" value="1"/>
</dbReference>
<evidence type="ECO:0000313" key="7">
    <source>
        <dbReference type="Proteomes" id="UP000310685"/>
    </source>
</evidence>
<dbReference type="SUPFAM" id="SSF81383">
    <property type="entry name" value="F-box domain"/>
    <property type="match status" value="1"/>
</dbReference>
<dbReference type="Gene3D" id="1.20.1280.50">
    <property type="match status" value="1"/>
</dbReference>
<comment type="caution">
    <text evidence="4">The sequence shown here is derived from an EMBL/GenBank/DDBJ whole genome shotgun (WGS) entry which is preliminary data.</text>
</comment>
<dbReference type="PROSITE" id="PS50012">
    <property type="entry name" value="RCC1_3"/>
    <property type="match status" value="1"/>
</dbReference>
<dbReference type="InterPro" id="IPR036047">
    <property type="entry name" value="F-box-like_dom_sf"/>
</dbReference>
<dbReference type="SUPFAM" id="SSF50998">
    <property type="entry name" value="Quinoprotein alcohol dehydrogenase-like"/>
    <property type="match status" value="1"/>
</dbReference>
<dbReference type="EMBL" id="SPRC01000001">
    <property type="protein sequence ID" value="TIB82741.1"/>
    <property type="molecule type" value="Genomic_DNA"/>
</dbReference>
<proteinExistence type="predicted"/>
<evidence type="ECO:0000259" key="3">
    <source>
        <dbReference type="PROSITE" id="PS50181"/>
    </source>
</evidence>
<dbReference type="InterPro" id="IPR001810">
    <property type="entry name" value="F-box_dom"/>
</dbReference>
<dbReference type="GO" id="GO:0005085">
    <property type="term" value="F:guanyl-nucleotide exchange factor activity"/>
    <property type="evidence" value="ECO:0007669"/>
    <property type="project" value="TreeGrafter"/>
</dbReference>
<feature type="repeat" description="RCC1" evidence="1">
    <location>
        <begin position="246"/>
        <end position="304"/>
    </location>
</feature>
<reference evidence="6 7" key="1">
    <citation type="submission" date="2019-03" db="EMBL/GenBank/DDBJ databases">
        <title>Sequencing 25 genomes of Wallemia mellicola.</title>
        <authorList>
            <person name="Gostincar C."/>
        </authorList>
    </citation>
    <scope>NUCLEOTIDE SEQUENCE [LARGE SCALE GENOMIC DNA]</scope>
    <source>
        <strain evidence="4 7">EXF-6152</strain>
        <strain evidence="5 6">EXF-8738</strain>
    </source>
</reference>
<dbReference type="SUPFAM" id="SSF50985">
    <property type="entry name" value="RCC1/BLIP-II"/>
    <property type="match status" value="1"/>
</dbReference>
<dbReference type="AlphaFoldDB" id="A0A4T0MHK9"/>
<dbReference type="InterPro" id="IPR009091">
    <property type="entry name" value="RCC1/BLIP-II"/>
</dbReference>
<evidence type="ECO:0000313" key="6">
    <source>
        <dbReference type="Proteomes" id="UP000305647"/>
    </source>
</evidence>
<dbReference type="Pfam" id="PF13540">
    <property type="entry name" value="RCC1_2"/>
    <property type="match status" value="1"/>
</dbReference>
<sequence>MSAGRAHIMLLSDDGHVYQSTSCALSHRIIHPLLVNDEIEQISAGWTHSAIFTKKGNIMVYWPLDYADSETYRANHENGPRQRVERGVEFIDTHVFDFTPPSITLPSIPNETISKIASAEGAILALTQNGRLYRIDLHGRRGLRGEEAVRNIADLIANGEKRWIELTSFSPQNLQKLLPEGAATPVLSHITSTFRQFTLYAPSVAHSRVFTGDATSNNSKPQLIDLDNVIDVVRGDYHSIALTRSGEVRSFGSQNGGALGVASLDYTRNGTVTTPLPVQFGGNKRKFAFTIAAAGWHSAALVIDLEGDDGDPPETVEETRCKTAKSSLREMQDPLLAFPPELVLRILAELDVQSLSNMRTSNKSWNTFIDVHEDVLFNVVRDKFGRMYDDIWKTTETIGAGYNGCSNWRDYFRNDNRINENLKSDAPKVFERFVNTGNTLTWRFKPDFEKQFVVVTAHQGGVKVFDINTSELLWEIPEADVRPHAHLEYSNGYFCIDRFGNALEVWRRNDIENQYRSEDNKVEEKRGHFTRVTILPHERETRGFQLCYPHLSVVSSEGHGYLYDVAGAPSLVRQIDIESGAIGHLDQCPTAIAFSIGTHGYHFHSKEDGRLLGVFPPEESNLTPANFFHVHHPQPPMPGSSARTEEISNQHIASTRIGRGKLKDHPSERTMPQDLPALRSDDWGAGMIDGPYFVGISRSGRLVLCSDWEATLAEPNLASQTVSVLESETDDSRFDLGGWLSVRHGKVLFEVSDRIYILHLPAQGELINPENSPPIQTLPSNSYAQLPVPISYMSVHSDAIMSTYATLLFNAVRIGVAKHIRISSFAGQVDDESKWIDPQSPENEDPHRNFILEVMTEHHEHMVMPDAEDQIEDIIEEFDQEDGDWEDVDSEEEEGGENNSAEERTVDGS</sequence>
<feature type="domain" description="F-box" evidence="3">
    <location>
        <begin position="332"/>
        <end position="380"/>
    </location>
</feature>
<evidence type="ECO:0000256" key="2">
    <source>
        <dbReference type="SAM" id="MobiDB-lite"/>
    </source>
</evidence>
<dbReference type="Proteomes" id="UP000305647">
    <property type="component" value="Unassembled WGS sequence"/>
</dbReference>
<dbReference type="InterPro" id="IPR011047">
    <property type="entry name" value="Quinoprotein_ADH-like_sf"/>
</dbReference>